<dbReference type="OrthoDB" id="1720282at2759"/>
<evidence type="ECO:0008006" key="3">
    <source>
        <dbReference type="Google" id="ProtNLM"/>
    </source>
</evidence>
<sequence>MVYGRASPGMAFEIKSVSSTQPHTRECDWPNGTSQYTLQRFTWFYGSPNMQDRNESWDLLRNLSNAEELPWFICGYFNEMMYGHEKKVGLPKEERCMDAFHTVLADCHLVDMGYTGNWFTWKRGNLLEMNIQDAWIRELLMSIGCLYF</sequence>
<gene>
    <name evidence="1" type="ORF">J1N35_005826</name>
</gene>
<evidence type="ECO:0000313" key="2">
    <source>
        <dbReference type="Proteomes" id="UP000828251"/>
    </source>
</evidence>
<name>A0A9D3WEJ2_9ROSI</name>
<proteinExistence type="predicted"/>
<dbReference type="InterPro" id="IPR036691">
    <property type="entry name" value="Endo/exonu/phosph_ase_sf"/>
</dbReference>
<keyword evidence="2" id="KW-1185">Reference proteome</keyword>
<dbReference type="AlphaFoldDB" id="A0A9D3WEJ2"/>
<evidence type="ECO:0000313" key="1">
    <source>
        <dbReference type="EMBL" id="KAH1122666.1"/>
    </source>
</evidence>
<dbReference type="SUPFAM" id="SSF56219">
    <property type="entry name" value="DNase I-like"/>
    <property type="match status" value="1"/>
</dbReference>
<accession>A0A9D3WEJ2</accession>
<dbReference type="EMBL" id="JAIQCV010000002">
    <property type="protein sequence ID" value="KAH1122666.1"/>
    <property type="molecule type" value="Genomic_DNA"/>
</dbReference>
<comment type="caution">
    <text evidence="1">The sequence shown here is derived from an EMBL/GenBank/DDBJ whole genome shotgun (WGS) entry which is preliminary data.</text>
</comment>
<dbReference type="Gene3D" id="3.60.10.10">
    <property type="entry name" value="Endonuclease/exonuclease/phosphatase"/>
    <property type="match status" value="1"/>
</dbReference>
<reference evidence="1 2" key="1">
    <citation type="journal article" date="2021" name="Plant Biotechnol. J.">
        <title>Multi-omics assisted identification of the key and species-specific regulatory components of drought-tolerant mechanisms in Gossypium stocksii.</title>
        <authorList>
            <person name="Yu D."/>
            <person name="Ke L."/>
            <person name="Zhang D."/>
            <person name="Wu Y."/>
            <person name="Sun Y."/>
            <person name="Mei J."/>
            <person name="Sun J."/>
            <person name="Sun Y."/>
        </authorList>
    </citation>
    <scope>NUCLEOTIDE SEQUENCE [LARGE SCALE GENOMIC DNA]</scope>
    <source>
        <strain evidence="2">cv. E1</strain>
        <tissue evidence="1">Leaf</tissue>
    </source>
</reference>
<organism evidence="1 2">
    <name type="scientific">Gossypium stocksii</name>
    <dbReference type="NCBI Taxonomy" id="47602"/>
    <lineage>
        <taxon>Eukaryota</taxon>
        <taxon>Viridiplantae</taxon>
        <taxon>Streptophyta</taxon>
        <taxon>Embryophyta</taxon>
        <taxon>Tracheophyta</taxon>
        <taxon>Spermatophyta</taxon>
        <taxon>Magnoliopsida</taxon>
        <taxon>eudicotyledons</taxon>
        <taxon>Gunneridae</taxon>
        <taxon>Pentapetalae</taxon>
        <taxon>rosids</taxon>
        <taxon>malvids</taxon>
        <taxon>Malvales</taxon>
        <taxon>Malvaceae</taxon>
        <taxon>Malvoideae</taxon>
        <taxon>Gossypium</taxon>
    </lineage>
</organism>
<protein>
    <recommendedName>
        <fullName evidence="3">Endonuclease/exonuclease/phosphatase domain-containing protein</fullName>
    </recommendedName>
</protein>
<dbReference type="Proteomes" id="UP000828251">
    <property type="component" value="Unassembled WGS sequence"/>
</dbReference>